<name>A0A835AFZ9_9POAL</name>
<dbReference type="AlphaFoldDB" id="A0A835AFZ9"/>
<feature type="transmembrane region" description="Helical" evidence="7">
    <location>
        <begin position="512"/>
        <end position="536"/>
    </location>
</feature>
<evidence type="ECO:0000256" key="7">
    <source>
        <dbReference type="SAM" id="Phobius"/>
    </source>
</evidence>
<feature type="domain" description="PGG" evidence="8">
    <location>
        <begin position="348"/>
        <end position="459"/>
    </location>
</feature>
<evidence type="ECO:0000256" key="3">
    <source>
        <dbReference type="ARBA" id="ARBA00022737"/>
    </source>
</evidence>
<evidence type="ECO:0000313" key="9">
    <source>
        <dbReference type="EMBL" id="KAF8661159.1"/>
    </source>
</evidence>
<evidence type="ECO:0000256" key="4">
    <source>
        <dbReference type="ARBA" id="ARBA00022989"/>
    </source>
</evidence>
<comment type="subcellular location">
    <subcellularLocation>
        <location evidence="1">Membrane</location>
        <topology evidence="1">Multi-pass membrane protein</topology>
    </subcellularLocation>
</comment>
<keyword evidence="5" id="KW-0040">ANK repeat</keyword>
<accession>A0A835AFZ9</accession>
<dbReference type="SMART" id="SM00248">
    <property type="entry name" value="ANK"/>
    <property type="match status" value="5"/>
</dbReference>
<protein>
    <recommendedName>
        <fullName evidence="8">PGG domain-containing protein</fullName>
    </recommendedName>
</protein>
<gene>
    <name evidence="9" type="ORF">HU200_057269</name>
</gene>
<dbReference type="PANTHER" id="PTHR24186">
    <property type="entry name" value="PROTEIN PHOSPHATASE 1 REGULATORY SUBUNIT"/>
    <property type="match status" value="1"/>
</dbReference>
<evidence type="ECO:0000256" key="2">
    <source>
        <dbReference type="ARBA" id="ARBA00022692"/>
    </source>
</evidence>
<feature type="transmembrane region" description="Helical" evidence="7">
    <location>
        <begin position="480"/>
        <end position="500"/>
    </location>
</feature>
<dbReference type="InterPro" id="IPR036770">
    <property type="entry name" value="Ankyrin_rpt-contain_sf"/>
</dbReference>
<dbReference type="Pfam" id="PF13962">
    <property type="entry name" value="PGG"/>
    <property type="match status" value="1"/>
</dbReference>
<keyword evidence="6 7" id="KW-0472">Membrane</keyword>
<proteinExistence type="predicted"/>
<sequence length="542" mass="60317">MVSHLIALAGREGGADRKLELLRMANERRETALHDAVRVEEKSMVKLLMDADPGLANYPANGISPLYLAISLRKDTIAVTLYKMSGGNLSYFGLDGQNALHAAVLLVTVMIEEVLKWNKGLATQVDKHGSTPLHFASSRSDFFIRRRLWIRIPIYWSLNIVAKVFEANPTALYQADNSGLFPIHVAASVGATKTIEFFLQESPNCAGLRNAKGRTFLHVAVEKRRHHIISSGVCHVPSVQWILNMQDKDGNTALHLAMERKMVKTCCDLLANEKVHLNLSNVKGQTPLDLSRINLPRGMHYPMNSESKMHQALELFGAKHNCLRCDHIEDKYERPLDPEEEKKQSDMIKDATEMFIVGAVLIATVAFGATFAIPGGYKADDHLNGGTPTLAGRFIFDAFMMANTLAFVCSTVGIISLVLSGTSMVDMSTRRWNLVASLFLLSSSITSMTVAFALAAYLVLAPVARSTAIAIFVLSPLPMLYRHLVDGIHIWLLVIQAQYGRKRPLGIVLMKLARLVFWFMVWELWPVVVTFAWAGFARRDHH</sequence>
<dbReference type="InterPro" id="IPR002110">
    <property type="entry name" value="Ankyrin_rpt"/>
</dbReference>
<evidence type="ECO:0000256" key="6">
    <source>
        <dbReference type="ARBA" id="ARBA00023136"/>
    </source>
</evidence>
<organism evidence="9 10">
    <name type="scientific">Digitaria exilis</name>
    <dbReference type="NCBI Taxonomy" id="1010633"/>
    <lineage>
        <taxon>Eukaryota</taxon>
        <taxon>Viridiplantae</taxon>
        <taxon>Streptophyta</taxon>
        <taxon>Embryophyta</taxon>
        <taxon>Tracheophyta</taxon>
        <taxon>Spermatophyta</taxon>
        <taxon>Magnoliopsida</taxon>
        <taxon>Liliopsida</taxon>
        <taxon>Poales</taxon>
        <taxon>Poaceae</taxon>
        <taxon>PACMAD clade</taxon>
        <taxon>Panicoideae</taxon>
        <taxon>Panicodae</taxon>
        <taxon>Paniceae</taxon>
        <taxon>Anthephorinae</taxon>
        <taxon>Digitaria</taxon>
    </lineage>
</organism>
<feature type="transmembrane region" description="Helical" evidence="7">
    <location>
        <begin position="394"/>
        <end position="420"/>
    </location>
</feature>
<keyword evidence="2 7" id="KW-0812">Transmembrane</keyword>
<dbReference type="Gene3D" id="1.25.40.20">
    <property type="entry name" value="Ankyrin repeat-containing domain"/>
    <property type="match status" value="2"/>
</dbReference>
<evidence type="ECO:0000313" key="10">
    <source>
        <dbReference type="Proteomes" id="UP000636709"/>
    </source>
</evidence>
<dbReference type="GO" id="GO:0005886">
    <property type="term" value="C:plasma membrane"/>
    <property type="evidence" value="ECO:0007669"/>
    <property type="project" value="TreeGrafter"/>
</dbReference>
<keyword evidence="10" id="KW-1185">Reference proteome</keyword>
<keyword evidence="4 7" id="KW-1133">Transmembrane helix</keyword>
<dbReference type="PANTHER" id="PTHR24186:SF50">
    <property type="entry name" value="ANKYRIN REPEAT-CONTAINING PROTEIN ITN1-LIKE ISOFORM X1"/>
    <property type="match status" value="1"/>
</dbReference>
<dbReference type="InterPro" id="IPR026961">
    <property type="entry name" value="PGG_dom"/>
</dbReference>
<evidence type="ECO:0000256" key="5">
    <source>
        <dbReference type="ARBA" id="ARBA00023043"/>
    </source>
</evidence>
<dbReference type="SUPFAM" id="SSF48403">
    <property type="entry name" value="Ankyrin repeat"/>
    <property type="match status" value="1"/>
</dbReference>
<feature type="transmembrane region" description="Helical" evidence="7">
    <location>
        <begin position="354"/>
        <end position="374"/>
    </location>
</feature>
<feature type="transmembrane region" description="Helical" evidence="7">
    <location>
        <begin position="432"/>
        <end position="460"/>
    </location>
</feature>
<dbReference type="Proteomes" id="UP000636709">
    <property type="component" value="Unassembled WGS sequence"/>
</dbReference>
<evidence type="ECO:0000259" key="8">
    <source>
        <dbReference type="Pfam" id="PF13962"/>
    </source>
</evidence>
<comment type="caution">
    <text evidence="9">The sequence shown here is derived from an EMBL/GenBank/DDBJ whole genome shotgun (WGS) entry which is preliminary data.</text>
</comment>
<keyword evidence="3" id="KW-0677">Repeat</keyword>
<evidence type="ECO:0000256" key="1">
    <source>
        <dbReference type="ARBA" id="ARBA00004141"/>
    </source>
</evidence>
<dbReference type="EMBL" id="JACEFO010002416">
    <property type="protein sequence ID" value="KAF8661159.1"/>
    <property type="molecule type" value="Genomic_DNA"/>
</dbReference>
<dbReference type="OrthoDB" id="1847170at2759"/>
<reference evidence="9" key="1">
    <citation type="submission" date="2020-07" db="EMBL/GenBank/DDBJ databases">
        <title>Genome sequence and genetic diversity analysis of an under-domesticated orphan crop, white fonio (Digitaria exilis).</title>
        <authorList>
            <person name="Bennetzen J.L."/>
            <person name="Chen S."/>
            <person name="Ma X."/>
            <person name="Wang X."/>
            <person name="Yssel A.E.J."/>
            <person name="Chaluvadi S.R."/>
            <person name="Johnson M."/>
            <person name="Gangashetty P."/>
            <person name="Hamidou F."/>
            <person name="Sanogo M.D."/>
            <person name="Zwaenepoel A."/>
            <person name="Wallace J."/>
            <person name="Van De Peer Y."/>
            <person name="Van Deynze A."/>
        </authorList>
    </citation>
    <scope>NUCLEOTIDE SEQUENCE</scope>
    <source>
        <tissue evidence="9">Leaves</tissue>
    </source>
</reference>